<gene>
    <name evidence="1" type="ORF">CLV30_11364</name>
</gene>
<keyword evidence="2" id="KW-1185">Reference proteome</keyword>
<organism evidence="1 2">
    <name type="scientific">Haloactinopolyspora alba</name>
    <dbReference type="NCBI Taxonomy" id="648780"/>
    <lineage>
        <taxon>Bacteria</taxon>
        <taxon>Bacillati</taxon>
        <taxon>Actinomycetota</taxon>
        <taxon>Actinomycetes</taxon>
        <taxon>Jiangellales</taxon>
        <taxon>Jiangellaceae</taxon>
        <taxon>Haloactinopolyspora</taxon>
    </lineage>
</organism>
<proteinExistence type="predicted"/>
<protein>
    <submittedName>
        <fullName evidence="1">Uncharacterized protein</fullName>
    </submittedName>
</protein>
<dbReference type="AlphaFoldDB" id="A0A2P8DWH5"/>
<evidence type="ECO:0000313" key="1">
    <source>
        <dbReference type="EMBL" id="PSL01576.1"/>
    </source>
</evidence>
<sequence>MSAGYLDGSRGCGIADLAGTPSGATPRTDGAVALHVLDVMESLLRSAADGVAVDVASTCERPSAVPLGRAADLP</sequence>
<comment type="caution">
    <text evidence="1">The sequence shown here is derived from an EMBL/GenBank/DDBJ whole genome shotgun (WGS) entry which is preliminary data.</text>
</comment>
<evidence type="ECO:0000313" key="2">
    <source>
        <dbReference type="Proteomes" id="UP000243528"/>
    </source>
</evidence>
<dbReference type="Proteomes" id="UP000243528">
    <property type="component" value="Unassembled WGS sequence"/>
</dbReference>
<accession>A0A2P8DWH5</accession>
<dbReference type="EMBL" id="PYGE01000013">
    <property type="protein sequence ID" value="PSL01576.1"/>
    <property type="molecule type" value="Genomic_DNA"/>
</dbReference>
<name>A0A2P8DWH5_9ACTN</name>
<reference evidence="1 2" key="1">
    <citation type="submission" date="2018-03" db="EMBL/GenBank/DDBJ databases">
        <title>Genomic Encyclopedia of Archaeal and Bacterial Type Strains, Phase II (KMG-II): from individual species to whole genera.</title>
        <authorList>
            <person name="Goeker M."/>
        </authorList>
    </citation>
    <scope>NUCLEOTIDE SEQUENCE [LARGE SCALE GENOMIC DNA]</scope>
    <source>
        <strain evidence="1 2">DSM 45211</strain>
    </source>
</reference>